<dbReference type="RefSeq" id="WP_184626202.1">
    <property type="nucleotide sequence ID" value="NZ_JACHCC010000008.1"/>
</dbReference>
<protein>
    <submittedName>
        <fullName evidence="2">YD repeat-containing protein</fullName>
    </submittedName>
</protein>
<feature type="chain" id="PRO_5030895586" evidence="1">
    <location>
        <begin position="20"/>
        <end position="1151"/>
    </location>
</feature>
<name>A0A7X0ML02_9SPHI</name>
<organism evidence="2 3">
    <name type="scientific">Pedobacter cryoconitis</name>
    <dbReference type="NCBI Taxonomy" id="188932"/>
    <lineage>
        <taxon>Bacteria</taxon>
        <taxon>Pseudomonadati</taxon>
        <taxon>Bacteroidota</taxon>
        <taxon>Sphingobacteriia</taxon>
        <taxon>Sphingobacteriales</taxon>
        <taxon>Sphingobacteriaceae</taxon>
        <taxon>Pedobacter</taxon>
    </lineage>
</organism>
<keyword evidence="1" id="KW-0732">Signal</keyword>
<dbReference type="AlphaFoldDB" id="A0A7X0ML02"/>
<feature type="signal peptide" evidence="1">
    <location>
        <begin position="1"/>
        <end position="19"/>
    </location>
</feature>
<accession>A0A7X0ML02</accession>
<reference evidence="2 3" key="1">
    <citation type="submission" date="2020-08" db="EMBL/GenBank/DDBJ databases">
        <title>Genomic Encyclopedia of Type Strains, Phase IV (KMG-V): Genome sequencing to study the core and pangenomes of soil and plant-associated prokaryotes.</title>
        <authorList>
            <person name="Whitman W."/>
        </authorList>
    </citation>
    <scope>NUCLEOTIDE SEQUENCE [LARGE SCALE GENOMIC DNA]</scope>
    <source>
        <strain evidence="2 3">M2T3</strain>
    </source>
</reference>
<evidence type="ECO:0000256" key="1">
    <source>
        <dbReference type="SAM" id="SignalP"/>
    </source>
</evidence>
<evidence type="ECO:0000313" key="2">
    <source>
        <dbReference type="EMBL" id="MBB6500928.1"/>
    </source>
</evidence>
<evidence type="ECO:0000313" key="3">
    <source>
        <dbReference type="Proteomes" id="UP000521017"/>
    </source>
</evidence>
<dbReference type="EMBL" id="JACHCC010000008">
    <property type="protein sequence ID" value="MBB6500928.1"/>
    <property type="molecule type" value="Genomic_DNA"/>
</dbReference>
<proteinExistence type="predicted"/>
<gene>
    <name evidence="2" type="ORF">HDF25_003091</name>
</gene>
<comment type="caution">
    <text evidence="2">The sequence shown here is derived from an EMBL/GenBank/DDBJ whole genome shotgun (WGS) entry which is preliminary data.</text>
</comment>
<dbReference type="Proteomes" id="UP000521017">
    <property type="component" value="Unassembled WGS sequence"/>
</dbReference>
<sequence length="1151" mass="127710">MKGKFLFCIFSFCVNCVFAQEEYSKINQVTPPSPTAASLGAYGNYPLSDFRGVPNINIPLAEISLKNTKLPISLSYDPSGIKTDQIAGWVGLGWSLNCGGVITRSVVDIADDFNGLANVGRQTGMLYNNYYKPGLVNSNGARQPGLDLAVTPPYQITQNLMFMRQQKMDTEPDVFYFNFNGQSGKFVIRPVTNSDPSGHQIAFSPYKDIKVQYNMETAAGNPDMSGSISQFILTDEKGDRYYFDVTEKQFSNTWSGIVDYVAGIATCNGAGSSNSQSPFYNSSWYLSKIVTSLGETVNFTYADEQYTYNSVGNISATNSPINLSDTDGCKIGPSDFNNGYAEDQTTTTVQGKRLSAIEGDDFKITFLANAQRKDIPGMSALTNIKVFSKTGGVLTPVKGFDFSYHYMADLSKPQKKFDQVFMATGDSRQHLFLDTIQNKDNANNIISNYQFVYNEALTLPDRFSYQKDFWGYFNNNNCNSPIAKLYIYPNASTPDGGPIQSNYSIFPQNNWGTQLSLPGANRNSNSAAILTGTLTKIIFPTGGYTQFNLEPHTFNFNGQNITGGGLRLQQSISYDGIDHAHDNIKSYSYLNSADHTNSSGVIFNMPIFAYYEALTNTNLETNLFYSKNTIRSDVSHSPLSGFDGYSIGYREITETLSDGSKTLRRYSTPGAFGILGDYAINGCTIEQSGFCDGFFNAVPSITMPWVVDNGTTQGQVLDGQISDETPNIYPFAPNTNYDWNRGLLLTETAFNNGGVKQKQIDYNYQLFTPKNSGPVFVRGLKKGRLKNYNFFHQRTNGSSLTCDLVRYDIVAEYQTITQVAKVPLNEVISEYDASGNVLTNTKTYTYNFNSLKSSKVETDNSDGMHSIFNMTYVNDLDLTQASIQPDYAGYKNLSDNNINALVESFVQQKKPDNSLSTIAGTLVTYKPNLPLPGASYVLRTSTPLDSFNPISVSTAGITKDAHYDLDQSLDQYDTKGNLLQLTNNSVSTKCYLWGFNKQYPIAQVTNATSNNIFYTGFEEGDGNTSPEDCKTGHLSYSGNYNKTLAGVDNGAYKLTYWQKTAGNWSLQVLDVNVTGNSYSIALSGQIDDVRFYPTYSQMTTYTYDPLVGVTSSTDPKNQITYYEYDSLQRLMNIRDKDKNIIKHNTYHYQGH</sequence>